<gene>
    <name evidence="2" type="ORF">JOC83_001794</name>
</gene>
<feature type="domain" description="Endospore appendages core" evidence="1">
    <location>
        <begin position="6"/>
        <end position="111"/>
    </location>
</feature>
<proteinExistence type="predicted"/>
<dbReference type="Proteomes" id="UP000809829">
    <property type="component" value="Unassembled WGS sequence"/>
</dbReference>
<name>A0ABS2QU45_9BACI</name>
<dbReference type="RefSeq" id="WP_205186365.1">
    <property type="nucleotide sequence ID" value="NZ_JAFBFC010000003.1"/>
</dbReference>
<accession>A0ABS2QU45</accession>
<dbReference type="Pfam" id="PF13157">
    <property type="entry name" value="Enas"/>
    <property type="match status" value="1"/>
</dbReference>
<organism evidence="2 3">
    <name type="scientific">Priestia iocasae</name>
    <dbReference type="NCBI Taxonomy" id="2291674"/>
    <lineage>
        <taxon>Bacteria</taxon>
        <taxon>Bacillati</taxon>
        <taxon>Bacillota</taxon>
        <taxon>Bacilli</taxon>
        <taxon>Bacillales</taxon>
        <taxon>Bacillaceae</taxon>
        <taxon>Priestia</taxon>
    </lineage>
</organism>
<dbReference type="InterPro" id="IPR025055">
    <property type="entry name" value="Ena_core"/>
</dbReference>
<keyword evidence="3" id="KW-1185">Reference proteome</keyword>
<evidence type="ECO:0000259" key="1">
    <source>
        <dbReference type="Pfam" id="PF13157"/>
    </source>
</evidence>
<evidence type="ECO:0000313" key="2">
    <source>
        <dbReference type="EMBL" id="MBM7702947.1"/>
    </source>
</evidence>
<evidence type="ECO:0000313" key="3">
    <source>
        <dbReference type="Proteomes" id="UP000809829"/>
    </source>
</evidence>
<protein>
    <recommendedName>
        <fullName evidence="1">Endospore appendages core domain-containing protein</fullName>
    </recommendedName>
</protein>
<reference evidence="2 3" key="1">
    <citation type="submission" date="2021-01" db="EMBL/GenBank/DDBJ databases">
        <title>Genomic Encyclopedia of Type Strains, Phase IV (KMG-IV): sequencing the most valuable type-strain genomes for metagenomic binning, comparative biology and taxonomic classification.</title>
        <authorList>
            <person name="Goeker M."/>
        </authorList>
    </citation>
    <scope>NUCLEOTIDE SEQUENCE [LARGE SCALE GENOMIC DNA]</scope>
    <source>
        <strain evidence="2 3">DSM 104297</strain>
    </source>
</reference>
<dbReference type="EMBL" id="JAFBFC010000003">
    <property type="protein sequence ID" value="MBM7702947.1"/>
    <property type="molecule type" value="Genomic_DNA"/>
</dbReference>
<comment type="caution">
    <text evidence="2">The sequence shown here is derived from an EMBL/GenBank/DDBJ whole genome shotgun (WGS) entry which is preliminary data.</text>
</comment>
<sequence length="111" mass="11604">MANLGRCCDTSCCVNDAVCCTIDITERSREIIWTNVTTFLINGTIMVENNGSPGSPSAGLIVNEAPVTGFIVAPGDCRSITLNDLNSIGIVGADGPGTANVKVSFSLNYKF</sequence>